<dbReference type="EMBL" id="JAGMUV010000004">
    <property type="protein sequence ID" value="KAH7160975.1"/>
    <property type="molecule type" value="Genomic_DNA"/>
</dbReference>
<dbReference type="PANTHER" id="PTHR38788:SF3">
    <property type="entry name" value="CLR5 DOMAIN-CONTAINING PROTEIN"/>
    <property type="match status" value="1"/>
</dbReference>
<reference evidence="3" key="1">
    <citation type="journal article" date="2021" name="Nat. Commun.">
        <title>Genetic determinants of endophytism in the Arabidopsis root mycobiome.</title>
        <authorList>
            <person name="Mesny F."/>
            <person name="Miyauchi S."/>
            <person name="Thiergart T."/>
            <person name="Pickel B."/>
            <person name="Atanasova L."/>
            <person name="Karlsson M."/>
            <person name="Huettel B."/>
            <person name="Barry K.W."/>
            <person name="Haridas S."/>
            <person name="Chen C."/>
            <person name="Bauer D."/>
            <person name="Andreopoulos W."/>
            <person name="Pangilinan J."/>
            <person name="LaButti K."/>
            <person name="Riley R."/>
            <person name="Lipzen A."/>
            <person name="Clum A."/>
            <person name="Drula E."/>
            <person name="Henrissat B."/>
            <person name="Kohler A."/>
            <person name="Grigoriev I.V."/>
            <person name="Martin F.M."/>
            <person name="Hacquard S."/>
        </authorList>
    </citation>
    <scope>NUCLEOTIDE SEQUENCE</scope>
    <source>
        <strain evidence="3">MPI-CAGE-AT-0147</strain>
    </source>
</reference>
<evidence type="ECO:0000259" key="2">
    <source>
        <dbReference type="Pfam" id="PF14420"/>
    </source>
</evidence>
<dbReference type="InterPro" id="IPR025676">
    <property type="entry name" value="Clr5_dom"/>
</dbReference>
<evidence type="ECO:0000313" key="4">
    <source>
        <dbReference type="Proteomes" id="UP000738349"/>
    </source>
</evidence>
<evidence type="ECO:0000313" key="3">
    <source>
        <dbReference type="EMBL" id="KAH7160975.1"/>
    </source>
</evidence>
<comment type="caution">
    <text evidence="3">The sequence shown here is derived from an EMBL/GenBank/DDBJ whole genome shotgun (WGS) entry which is preliminary data.</text>
</comment>
<dbReference type="PANTHER" id="PTHR38788">
    <property type="entry name" value="CLR5 DOMAIN-CONTAINING PROTEIN"/>
    <property type="match status" value="1"/>
</dbReference>
<gene>
    <name evidence="3" type="ORF">EDB81DRAFT_783701</name>
</gene>
<dbReference type="Proteomes" id="UP000738349">
    <property type="component" value="Unassembled WGS sequence"/>
</dbReference>
<evidence type="ECO:0000256" key="1">
    <source>
        <dbReference type="SAM" id="MobiDB-lite"/>
    </source>
</evidence>
<name>A0A9P9JJA2_9HYPO</name>
<accession>A0A9P9JJA2</accession>
<dbReference type="AlphaFoldDB" id="A0A9P9JJA2"/>
<feature type="non-terminal residue" evidence="3">
    <location>
        <position position="1"/>
    </location>
</feature>
<protein>
    <recommendedName>
        <fullName evidence="2">Clr5 domain-containing protein</fullName>
    </recommendedName>
</protein>
<keyword evidence="4" id="KW-1185">Reference proteome</keyword>
<feature type="domain" description="Clr5" evidence="2">
    <location>
        <begin position="119"/>
        <end position="171"/>
    </location>
</feature>
<organism evidence="3 4">
    <name type="scientific">Dactylonectria macrodidyma</name>
    <dbReference type="NCBI Taxonomy" id="307937"/>
    <lineage>
        <taxon>Eukaryota</taxon>
        <taxon>Fungi</taxon>
        <taxon>Dikarya</taxon>
        <taxon>Ascomycota</taxon>
        <taxon>Pezizomycotina</taxon>
        <taxon>Sordariomycetes</taxon>
        <taxon>Hypocreomycetidae</taxon>
        <taxon>Hypocreales</taxon>
        <taxon>Nectriaceae</taxon>
        <taxon>Dactylonectria</taxon>
    </lineage>
</organism>
<dbReference type="Pfam" id="PF14420">
    <property type="entry name" value="Clr5"/>
    <property type="match status" value="1"/>
</dbReference>
<proteinExistence type="predicted"/>
<dbReference type="Gene3D" id="1.25.40.10">
    <property type="entry name" value="Tetratricopeptide repeat domain"/>
    <property type="match status" value="1"/>
</dbReference>
<dbReference type="InterPro" id="IPR011990">
    <property type="entry name" value="TPR-like_helical_dom_sf"/>
</dbReference>
<sequence>MDSTSYDYSWLNPNPGRPRRQAPPGSQAWPGNQVDAWTPGMSFQQFENIPPSLGSLTSNLSSRQVIPAIEPTERPSISHHQMPPPPPTGQSFEIADQDLTLASQRNTPAAKNNRPRLSDATWEAHKEDLRLHYLTKNKTLQETMAHMESQHEFHASRKMYTDRFKEWGFVKNLKRDAAKFISRARRKRGSKATKIQIGTTVLGEARVVRSIERHQKKENFVARDIPTLTNNPDILVATPAGNSNPSTPAGLQNDSAPAGVPITAGWTPSYATPSGAWSDTSTVRADWRNMSHDELRQLKLDAAWSYANGNVHDAEFKFRDALSGFRHRAGSTDNCTLKTAYQLASLYTHLSRMEDAKKVLQWALDSHVNKWSLDHPRTIAHLMQVVELHHSWSKNEIAVDLIREIFGPLTRCSEKEEPRAIVADDDGDVNSENDPQTQGGGSRDDSGFNDQNETIVDSYLHLEGVWLEFHSPTTEQLLNYLITQCERHPQHLTIHALKARLMLLKLHEKKKQLDTALTVAKDVLLSILQVVSEQDGLPLLESLEISIELAFFYLENGSPENCEKIISWLATKLERGIAGGYHYNTNLASAALFFMIQVACKHYQRDGGGWGDASPWFERAYGLRVSLEGPGGLLAKSLENIIKTRGLGIRRLAISLELTDLSLSIL</sequence>
<feature type="region of interest" description="Disordered" evidence="1">
    <location>
        <begin position="417"/>
        <end position="449"/>
    </location>
</feature>
<dbReference type="OrthoDB" id="5308957at2759"/>
<feature type="region of interest" description="Disordered" evidence="1">
    <location>
        <begin position="1"/>
        <end position="34"/>
    </location>
</feature>